<dbReference type="RefSeq" id="WP_055061960.1">
    <property type="nucleotide sequence ID" value="NZ_CVRQ01000022.1"/>
</dbReference>
<gene>
    <name evidence="2" type="ORF">T1815_18151</name>
</gene>
<dbReference type="NCBIfam" id="NF033484">
    <property type="entry name" value="Stp1_PP2C_phos"/>
    <property type="match status" value="1"/>
</dbReference>
<evidence type="ECO:0000313" key="2">
    <source>
        <dbReference type="EMBL" id="CRL38455.1"/>
    </source>
</evidence>
<evidence type="ECO:0000259" key="1">
    <source>
        <dbReference type="PROSITE" id="PS51746"/>
    </source>
</evidence>
<dbReference type="SMART" id="SM00331">
    <property type="entry name" value="PP2C_SIG"/>
    <property type="match status" value="1"/>
</dbReference>
<protein>
    <submittedName>
        <fullName evidence="2">Protein serine/threonine phosphatase</fullName>
    </submittedName>
</protein>
<dbReference type="GO" id="GO:0004722">
    <property type="term" value="F:protein serine/threonine phosphatase activity"/>
    <property type="evidence" value="ECO:0007669"/>
    <property type="project" value="InterPro"/>
</dbReference>
<dbReference type="InterPro" id="IPR001932">
    <property type="entry name" value="PPM-type_phosphatase-like_dom"/>
</dbReference>
<dbReference type="PANTHER" id="PTHR47992">
    <property type="entry name" value="PROTEIN PHOSPHATASE"/>
    <property type="match status" value="1"/>
</dbReference>
<dbReference type="Gene3D" id="3.60.40.10">
    <property type="entry name" value="PPM-type phosphatase domain"/>
    <property type="match status" value="1"/>
</dbReference>
<dbReference type="Proteomes" id="UP000049472">
    <property type="component" value="Unassembled WGS sequence"/>
</dbReference>
<feature type="domain" description="PPM-type phosphatase" evidence="1">
    <location>
        <begin position="3"/>
        <end position="241"/>
    </location>
</feature>
<dbReference type="Pfam" id="PF00481">
    <property type="entry name" value="PP2C"/>
    <property type="match status" value="1"/>
</dbReference>
<keyword evidence="3" id="KW-1185">Reference proteome</keyword>
<dbReference type="InterPro" id="IPR036457">
    <property type="entry name" value="PPM-type-like_dom_sf"/>
</dbReference>
<dbReference type="AlphaFoldDB" id="A0A0M6WMS8"/>
<dbReference type="EMBL" id="CVRQ01000022">
    <property type="protein sequence ID" value="CRL38455.1"/>
    <property type="molecule type" value="Genomic_DNA"/>
</dbReference>
<dbReference type="CDD" id="cd00143">
    <property type="entry name" value="PP2Cc"/>
    <property type="match status" value="1"/>
</dbReference>
<dbReference type="InterPro" id="IPR015655">
    <property type="entry name" value="PP2C"/>
</dbReference>
<accession>A0A0M6WMS8</accession>
<name>A0A0M6WMS8_9FIRM</name>
<organism evidence="2 3">
    <name type="scientific">Agathobacter rectalis</name>
    <dbReference type="NCBI Taxonomy" id="39491"/>
    <lineage>
        <taxon>Bacteria</taxon>
        <taxon>Bacillati</taxon>
        <taxon>Bacillota</taxon>
        <taxon>Clostridia</taxon>
        <taxon>Lachnospirales</taxon>
        <taxon>Lachnospiraceae</taxon>
        <taxon>Agathobacter</taxon>
    </lineage>
</organism>
<evidence type="ECO:0000313" key="3">
    <source>
        <dbReference type="Proteomes" id="UP000049472"/>
    </source>
</evidence>
<reference evidence="3" key="1">
    <citation type="submission" date="2015-05" db="EMBL/GenBank/DDBJ databases">
        <authorList>
            <consortium name="Pathogen Informatics"/>
        </authorList>
    </citation>
    <scope>NUCLEOTIDE SEQUENCE [LARGE SCALE GENOMIC DNA]</scope>
    <source>
        <strain evidence="3">T1-815</strain>
    </source>
</reference>
<dbReference type="SUPFAM" id="SSF81606">
    <property type="entry name" value="PP2C-like"/>
    <property type="match status" value="1"/>
</dbReference>
<proteinExistence type="predicted"/>
<dbReference type="SMART" id="SM00332">
    <property type="entry name" value="PP2Cc"/>
    <property type="match status" value="1"/>
</dbReference>
<dbReference type="PROSITE" id="PS51746">
    <property type="entry name" value="PPM_2"/>
    <property type="match status" value="1"/>
</dbReference>
<sequence length="242" mass="26445">MKTFSITDAGAIREMNQDFYFSSDTAVGNLPNLFIVADGMGGHKAGDYASRHTIERVVASVSRNAGDEPVSIIKEAINKANELLVAESREDEAKRGMGTTLVIGTIIGNKLFVANIGDSRLYIVGGTEQIRQITRDHSLVDEMVRMGEINADEARVHPDKNIITRAVGAADHVEADFFEVELCEDDRILLCTDGLTNMVRDEEICDTIRQNDNIETAASQLVAMANANGGRDNITVMIIKPF</sequence>